<dbReference type="NCBIfam" id="NF004679">
    <property type="entry name" value="PRK06019.1-5"/>
    <property type="match status" value="1"/>
</dbReference>
<evidence type="ECO:0000313" key="7">
    <source>
        <dbReference type="EMBL" id="CAB4332050.1"/>
    </source>
</evidence>
<dbReference type="SUPFAM" id="SSF52440">
    <property type="entry name" value="PreATP-grasp domain"/>
    <property type="match status" value="1"/>
</dbReference>
<dbReference type="Gene3D" id="3.30.1490.20">
    <property type="entry name" value="ATP-grasp fold, A domain"/>
    <property type="match status" value="1"/>
</dbReference>
<name>A0A6J5YVU3_9ZZZZ</name>
<dbReference type="Pfam" id="PF22660">
    <property type="entry name" value="RS_preATP-grasp-like"/>
    <property type="match status" value="1"/>
</dbReference>
<dbReference type="Pfam" id="PF02222">
    <property type="entry name" value="ATP-grasp"/>
    <property type="match status" value="1"/>
</dbReference>
<dbReference type="InterPro" id="IPR011761">
    <property type="entry name" value="ATP-grasp"/>
</dbReference>
<keyword evidence="2" id="KW-0547">Nucleotide-binding</keyword>
<proteinExistence type="inferred from homology"/>
<reference evidence="7" key="1">
    <citation type="submission" date="2020-05" db="EMBL/GenBank/DDBJ databases">
        <authorList>
            <person name="Chiriac C."/>
            <person name="Salcher M."/>
            <person name="Ghai R."/>
            <person name="Kavagutti S V."/>
        </authorList>
    </citation>
    <scope>NUCLEOTIDE SEQUENCE</scope>
</reference>
<dbReference type="InterPro" id="IPR016185">
    <property type="entry name" value="PreATP-grasp_dom_sf"/>
</dbReference>
<evidence type="ECO:0000256" key="1">
    <source>
        <dbReference type="ARBA" id="ARBA00022598"/>
    </source>
</evidence>
<dbReference type="SUPFAM" id="SSF51246">
    <property type="entry name" value="Rudiment single hybrid motif"/>
    <property type="match status" value="1"/>
</dbReference>
<dbReference type="HAMAP" id="MF_01928">
    <property type="entry name" value="PurK"/>
    <property type="match status" value="1"/>
</dbReference>
<dbReference type="InterPro" id="IPR011054">
    <property type="entry name" value="Rudment_hybrid_motif"/>
</dbReference>
<dbReference type="EMBL" id="CAESAJ010000014">
    <property type="protein sequence ID" value="CAB4332050.1"/>
    <property type="molecule type" value="Genomic_DNA"/>
</dbReference>
<evidence type="ECO:0000256" key="5">
    <source>
        <dbReference type="ARBA" id="ARBA00025704"/>
    </source>
</evidence>
<dbReference type="PANTHER" id="PTHR11609">
    <property type="entry name" value="PURINE BIOSYNTHESIS PROTEIN 6/7, PUR6/7"/>
    <property type="match status" value="1"/>
</dbReference>
<dbReference type="SUPFAM" id="SSF56059">
    <property type="entry name" value="Glutathione synthetase ATP-binding domain-like"/>
    <property type="match status" value="1"/>
</dbReference>
<accession>A0A6J5YVU3</accession>
<dbReference type="InterPro" id="IPR054350">
    <property type="entry name" value="PurT/PurK_preATP-grasp"/>
</dbReference>
<dbReference type="Gene3D" id="3.30.470.20">
    <property type="entry name" value="ATP-grasp fold, B domain"/>
    <property type="match status" value="1"/>
</dbReference>
<gene>
    <name evidence="7" type="ORF">UFOPK3770_00267</name>
</gene>
<keyword evidence="3" id="KW-0658">Purine biosynthesis</keyword>
<dbReference type="GO" id="GO:0005524">
    <property type="term" value="F:ATP binding"/>
    <property type="evidence" value="ECO:0007669"/>
    <property type="project" value="UniProtKB-KW"/>
</dbReference>
<dbReference type="GO" id="GO:0005829">
    <property type="term" value="C:cytosol"/>
    <property type="evidence" value="ECO:0007669"/>
    <property type="project" value="TreeGrafter"/>
</dbReference>
<dbReference type="GO" id="GO:0004638">
    <property type="term" value="F:phosphoribosylaminoimidazole carboxylase activity"/>
    <property type="evidence" value="ECO:0007669"/>
    <property type="project" value="InterPro"/>
</dbReference>
<dbReference type="AlphaFoldDB" id="A0A6J5YVU3"/>
<dbReference type="FunFam" id="3.30.470.20:FF:000029">
    <property type="entry name" value="N5-carboxyaminoimidazole ribonucleotide synthase"/>
    <property type="match status" value="1"/>
</dbReference>
<protein>
    <submittedName>
        <fullName evidence="7">Unannotated protein</fullName>
    </submittedName>
</protein>
<dbReference type="Pfam" id="PF17769">
    <property type="entry name" value="PurK_C"/>
    <property type="match status" value="1"/>
</dbReference>
<dbReference type="PROSITE" id="PS50975">
    <property type="entry name" value="ATP_GRASP"/>
    <property type="match status" value="1"/>
</dbReference>
<dbReference type="NCBIfam" id="NF004680">
    <property type="entry name" value="PRK06019.1-6"/>
    <property type="match status" value="1"/>
</dbReference>
<dbReference type="Gene3D" id="3.40.50.20">
    <property type="match status" value="1"/>
</dbReference>
<feature type="domain" description="ATP-grasp" evidence="6">
    <location>
        <begin position="107"/>
        <end position="295"/>
    </location>
</feature>
<dbReference type="InterPro" id="IPR005875">
    <property type="entry name" value="PurK"/>
</dbReference>
<keyword evidence="4" id="KW-0067">ATP-binding</keyword>
<comment type="pathway">
    <text evidence="5">Purine metabolism.</text>
</comment>
<organism evidence="7">
    <name type="scientific">freshwater metagenome</name>
    <dbReference type="NCBI Taxonomy" id="449393"/>
    <lineage>
        <taxon>unclassified sequences</taxon>
        <taxon>metagenomes</taxon>
        <taxon>ecological metagenomes</taxon>
    </lineage>
</organism>
<dbReference type="PANTHER" id="PTHR11609:SF5">
    <property type="entry name" value="PHOSPHORIBOSYLAMINOIMIDAZOLE CARBOXYLASE"/>
    <property type="match status" value="1"/>
</dbReference>
<dbReference type="InterPro" id="IPR003135">
    <property type="entry name" value="ATP-grasp_carboxylate-amine"/>
</dbReference>
<evidence type="ECO:0000256" key="4">
    <source>
        <dbReference type="ARBA" id="ARBA00022840"/>
    </source>
</evidence>
<keyword evidence="1" id="KW-0436">Ligase</keyword>
<evidence type="ECO:0000256" key="3">
    <source>
        <dbReference type="ARBA" id="ARBA00022755"/>
    </source>
</evidence>
<dbReference type="InterPro" id="IPR013815">
    <property type="entry name" value="ATP_grasp_subdomain_1"/>
</dbReference>
<evidence type="ECO:0000256" key="2">
    <source>
        <dbReference type="ARBA" id="ARBA00022741"/>
    </source>
</evidence>
<sequence>MSAPRIGVIGAGQLARMMQPAAVNLGIHLRVLAHSKTESAAQVIPDVVLGAHDDWDTLQAFARECDIVTFDHEHVPTVLLERLIEQGVAVRPGPHALQYAQDKLKMRELLTQIGIPCPRWLHITQESQLAQFGDDVGWPIVLKTARGGYDGKGVWVVPDEVSAKLVMREILALGTQVLAEERVPFIREIAAQVARSPQGQCVAYPIVQSTQTDGICHEVIAPCPDFTEVRSAQAQEIALRIASTLDVTGMLAVEMFDLGDGIVVNELAMRPHNSGHWTMDGAVTSQFENHLRAIADWPLGSPAPLAKSAVMVNLLGGEVADLHSAFRHVMARDPSVKVHLYGKEVRPGRKIGHVNIIGENLADILERAWHSANYLTGVIDE</sequence>
<dbReference type="GO" id="GO:0046872">
    <property type="term" value="F:metal ion binding"/>
    <property type="evidence" value="ECO:0007669"/>
    <property type="project" value="InterPro"/>
</dbReference>
<dbReference type="GO" id="GO:0016874">
    <property type="term" value="F:ligase activity"/>
    <property type="evidence" value="ECO:0007669"/>
    <property type="project" value="UniProtKB-KW"/>
</dbReference>
<dbReference type="GO" id="GO:0006189">
    <property type="term" value="P:'de novo' IMP biosynthetic process"/>
    <property type="evidence" value="ECO:0007669"/>
    <property type="project" value="InterPro"/>
</dbReference>
<evidence type="ECO:0000259" key="6">
    <source>
        <dbReference type="PROSITE" id="PS50975"/>
    </source>
</evidence>
<dbReference type="NCBIfam" id="TIGR01161">
    <property type="entry name" value="purK"/>
    <property type="match status" value="1"/>
</dbReference>
<dbReference type="InterPro" id="IPR040686">
    <property type="entry name" value="PurK_C"/>
</dbReference>